<evidence type="ECO:0000313" key="3">
    <source>
        <dbReference type="Proteomes" id="UP000011083"/>
    </source>
</evidence>
<dbReference type="AlphaFoldDB" id="L8GSB9"/>
<feature type="compositionally biased region" description="Basic and acidic residues" evidence="1">
    <location>
        <begin position="202"/>
        <end position="220"/>
    </location>
</feature>
<organism evidence="2 3">
    <name type="scientific">Acanthamoeba castellanii (strain ATCC 30010 / Neff)</name>
    <dbReference type="NCBI Taxonomy" id="1257118"/>
    <lineage>
        <taxon>Eukaryota</taxon>
        <taxon>Amoebozoa</taxon>
        <taxon>Discosea</taxon>
        <taxon>Longamoebia</taxon>
        <taxon>Centramoebida</taxon>
        <taxon>Acanthamoebidae</taxon>
        <taxon>Acanthamoeba</taxon>
    </lineage>
</organism>
<evidence type="ECO:0008006" key="4">
    <source>
        <dbReference type="Google" id="ProtNLM"/>
    </source>
</evidence>
<reference evidence="2 3" key="1">
    <citation type="journal article" date="2013" name="Genome Biol.">
        <title>Genome of Acanthamoeba castellanii highlights extensive lateral gene transfer and early evolution of tyrosine kinase signaling.</title>
        <authorList>
            <person name="Clarke M."/>
            <person name="Lohan A.J."/>
            <person name="Liu B."/>
            <person name="Lagkouvardos I."/>
            <person name="Roy S."/>
            <person name="Zafar N."/>
            <person name="Bertelli C."/>
            <person name="Schilde C."/>
            <person name="Kianianmomeni A."/>
            <person name="Burglin T.R."/>
            <person name="Frech C."/>
            <person name="Turcotte B."/>
            <person name="Kopec K.O."/>
            <person name="Synnott J.M."/>
            <person name="Choo C."/>
            <person name="Paponov I."/>
            <person name="Finkler A."/>
            <person name="Soon Heng Tan C."/>
            <person name="Hutchins A.P."/>
            <person name="Weinmeier T."/>
            <person name="Rattei T."/>
            <person name="Chu J.S."/>
            <person name="Gimenez G."/>
            <person name="Irimia M."/>
            <person name="Rigden D.J."/>
            <person name="Fitzpatrick D.A."/>
            <person name="Lorenzo-Morales J."/>
            <person name="Bateman A."/>
            <person name="Chiu C.H."/>
            <person name="Tang P."/>
            <person name="Hegemann P."/>
            <person name="Fromm H."/>
            <person name="Raoult D."/>
            <person name="Greub G."/>
            <person name="Miranda-Saavedra D."/>
            <person name="Chen N."/>
            <person name="Nash P."/>
            <person name="Ginger M.L."/>
            <person name="Horn M."/>
            <person name="Schaap P."/>
            <person name="Caler L."/>
            <person name="Loftus B."/>
        </authorList>
    </citation>
    <scope>NUCLEOTIDE SEQUENCE [LARGE SCALE GENOMIC DNA]</scope>
    <source>
        <strain evidence="2 3">Neff</strain>
    </source>
</reference>
<dbReference type="SUPFAM" id="SSF81301">
    <property type="entry name" value="Nucleotidyltransferase"/>
    <property type="match status" value="1"/>
</dbReference>
<dbReference type="InterPro" id="IPR043519">
    <property type="entry name" value="NT_sf"/>
</dbReference>
<feature type="compositionally biased region" description="Basic and acidic residues" evidence="1">
    <location>
        <begin position="235"/>
        <end position="252"/>
    </location>
</feature>
<dbReference type="CDD" id="cd05403">
    <property type="entry name" value="NT_KNTase_like"/>
    <property type="match status" value="1"/>
</dbReference>
<proteinExistence type="predicted"/>
<evidence type="ECO:0000256" key="1">
    <source>
        <dbReference type="SAM" id="MobiDB-lite"/>
    </source>
</evidence>
<dbReference type="OrthoDB" id="10060201at2759"/>
<dbReference type="EMBL" id="KB008010">
    <property type="protein sequence ID" value="ELR16074.1"/>
    <property type="molecule type" value="Genomic_DNA"/>
</dbReference>
<dbReference type="Proteomes" id="UP000011083">
    <property type="component" value="Unassembled WGS sequence"/>
</dbReference>
<name>L8GSB9_ACACF</name>
<keyword evidence="3" id="KW-1185">Reference proteome</keyword>
<dbReference type="RefSeq" id="XP_004338087.1">
    <property type="nucleotide sequence ID" value="XM_004338039.1"/>
</dbReference>
<dbReference type="VEuPathDB" id="AmoebaDB:ACA1_224540"/>
<sequence length="252" mass="28209">MELSGADDVEELLALLGLPSELVLAVYQYGSRVTGTAWAGSDWDFTIVVDDSFEPNAPDIAHDMRALTCLWLPPQHVWRQTVDFASYFHLDLSVLRNPVSTISSKAFGYATICFREGHTHKAKKNLIHSIRYLLYGIQIVERGRIDDFSDGNEYYYALVRPVSEAAHNDANSCDDATRHSRTGPAPPADGGDVEGEDEEALRDEYRRIAKDTHARFDRLLPPKAKRPRKPRRRKEKDGGADARGGEDHDGDA</sequence>
<accession>L8GSB9</accession>
<feature type="region of interest" description="Disordered" evidence="1">
    <location>
        <begin position="168"/>
        <end position="252"/>
    </location>
</feature>
<dbReference type="GeneID" id="14916733"/>
<feature type="compositionally biased region" description="Basic residues" evidence="1">
    <location>
        <begin position="223"/>
        <end position="234"/>
    </location>
</feature>
<evidence type="ECO:0000313" key="2">
    <source>
        <dbReference type="EMBL" id="ELR16074.1"/>
    </source>
</evidence>
<gene>
    <name evidence="2" type="ORF">ACA1_224540</name>
</gene>
<dbReference type="KEGG" id="acan:ACA1_224540"/>
<feature type="compositionally biased region" description="Acidic residues" evidence="1">
    <location>
        <begin position="191"/>
        <end position="201"/>
    </location>
</feature>
<protein>
    <recommendedName>
        <fullName evidence="4">Polymerase nucleotidyl transferase domain-containing protein</fullName>
    </recommendedName>
</protein>